<dbReference type="EMBL" id="JH816359">
    <property type="protein sequence ID" value="EKC30914.1"/>
    <property type="molecule type" value="Genomic_DNA"/>
</dbReference>
<dbReference type="GO" id="GO:0005886">
    <property type="term" value="C:plasma membrane"/>
    <property type="evidence" value="ECO:0007669"/>
    <property type="project" value="UniProtKB-SubCell"/>
</dbReference>
<reference evidence="7" key="1">
    <citation type="journal article" date="2012" name="Nature">
        <title>The oyster genome reveals stress adaptation and complexity of shell formation.</title>
        <authorList>
            <person name="Zhang G."/>
            <person name="Fang X."/>
            <person name="Guo X."/>
            <person name="Li L."/>
            <person name="Luo R."/>
            <person name="Xu F."/>
            <person name="Yang P."/>
            <person name="Zhang L."/>
            <person name="Wang X."/>
            <person name="Qi H."/>
            <person name="Xiong Z."/>
            <person name="Que H."/>
            <person name="Xie Y."/>
            <person name="Holland P.W."/>
            <person name="Paps J."/>
            <person name="Zhu Y."/>
            <person name="Wu F."/>
            <person name="Chen Y."/>
            <person name="Wang J."/>
            <person name="Peng C."/>
            <person name="Meng J."/>
            <person name="Yang L."/>
            <person name="Liu J."/>
            <person name="Wen B."/>
            <person name="Zhang N."/>
            <person name="Huang Z."/>
            <person name="Zhu Q."/>
            <person name="Feng Y."/>
            <person name="Mount A."/>
            <person name="Hedgecock D."/>
            <person name="Xu Z."/>
            <person name="Liu Y."/>
            <person name="Domazet-Loso T."/>
            <person name="Du Y."/>
            <person name="Sun X."/>
            <person name="Zhang S."/>
            <person name="Liu B."/>
            <person name="Cheng P."/>
            <person name="Jiang X."/>
            <person name="Li J."/>
            <person name="Fan D."/>
            <person name="Wang W."/>
            <person name="Fu W."/>
            <person name="Wang T."/>
            <person name="Wang B."/>
            <person name="Zhang J."/>
            <person name="Peng Z."/>
            <person name="Li Y."/>
            <person name="Li N."/>
            <person name="Wang J."/>
            <person name="Chen M."/>
            <person name="He Y."/>
            <person name="Tan F."/>
            <person name="Song X."/>
            <person name="Zheng Q."/>
            <person name="Huang R."/>
            <person name="Yang H."/>
            <person name="Du X."/>
            <person name="Chen L."/>
            <person name="Yang M."/>
            <person name="Gaffney P.M."/>
            <person name="Wang S."/>
            <person name="Luo L."/>
            <person name="She Z."/>
            <person name="Ming Y."/>
            <person name="Huang W."/>
            <person name="Zhang S."/>
            <person name="Huang B."/>
            <person name="Zhang Y."/>
            <person name="Qu T."/>
            <person name="Ni P."/>
            <person name="Miao G."/>
            <person name="Wang J."/>
            <person name="Wang Q."/>
            <person name="Steinberg C.E."/>
            <person name="Wang H."/>
            <person name="Li N."/>
            <person name="Qian L."/>
            <person name="Zhang G."/>
            <person name="Li Y."/>
            <person name="Yang H."/>
            <person name="Liu X."/>
            <person name="Wang J."/>
            <person name="Yin Y."/>
            <person name="Wang J."/>
        </authorList>
    </citation>
    <scope>NUCLEOTIDE SEQUENCE [LARGE SCALE GENOMIC DNA]</scope>
    <source>
        <strain evidence="7">05x7-T-G4-1.051#20</strain>
    </source>
</reference>
<accession>K1QI97</accession>
<comment type="similarity">
    <text evidence="2 5">Belongs to the CAP family.</text>
</comment>
<dbReference type="FunFam" id="1.25.40.330:FF:000001">
    <property type="entry name" value="Adenylyl cyclase-associated protein"/>
    <property type="match status" value="1"/>
</dbReference>
<feature type="compositionally biased region" description="Pro residues" evidence="6">
    <location>
        <begin position="341"/>
        <end position="364"/>
    </location>
</feature>
<dbReference type="SMART" id="SM00673">
    <property type="entry name" value="CARP"/>
    <property type="match status" value="2"/>
</dbReference>
<evidence type="ECO:0000256" key="3">
    <source>
        <dbReference type="ARBA" id="ARBA00022475"/>
    </source>
</evidence>
<feature type="compositionally biased region" description="Basic and acidic residues" evidence="6">
    <location>
        <begin position="25"/>
        <end position="35"/>
    </location>
</feature>
<dbReference type="InterPro" id="IPR036223">
    <property type="entry name" value="CAP_C_sf"/>
</dbReference>
<dbReference type="Pfam" id="PF08603">
    <property type="entry name" value="CAP_C"/>
    <property type="match status" value="1"/>
</dbReference>
<keyword evidence="3" id="KW-1003">Cell membrane</keyword>
<dbReference type="FunCoup" id="K1QI97">
    <property type="interactions" value="946"/>
</dbReference>
<dbReference type="InterPro" id="IPR053950">
    <property type="entry name" value="CAP_N"/>
</dbReference>
<dbReference type="PANTHER" id="PTHR10652:SF0">
    <property type="entry name" value="ADENYLYL CYCLASE-ASSOCIATED PROTEIN"/>
    <property type="match status" value="1"/>
</dbReference>
<dbReference type="InterPro" id="IPR013912">
    <property type="entry name" value="Adenylate_cyclase-assoc_CAP_C"/>
</dbReference>
<dbReference type="InterPro" id="IPR028417">
    <property type="entry name" value="CAP_CS_C"/>
</dbReference>
<dbReference type="Gene3D" id="1.25.40.330">
    <property type="entry name" value="Adenylate cyclase-associated CAP, N-terminal domain"/>
    <property type="match status" value="1"/>
</dbReference>
<dbReference type="PANTHER" id="PTHR10652">
    <property type="entry name" value="ADENYLYL CYCLASE-ASSOCIATED PROTEIN"/>
    <property type="match status" value="1"/>
</dbReference>
<evidence type="ECO:0000256" key="4">
    <source>
        <dbReference type="ARBA" id="ARBA00023136"/>
    </source>
</evidence>
<dbReference type="SUPFAM" id="SSF101278">
    <property type="entry name" value="N-terminal domain of adenylylcyclase associated protein, CAP"/>
    <property type="match status" value="1"/>
</dbReference>
<dbReference type="SUPFAM" id="SSF69340">
    <property type="entry name" value="C-terminal domain of adenylylcyclase associated protein"/>
    <property type="match status" value="1"/>
</dbReference>
<dbReference type="Pfam" id="PF21938">
    <property type="entry name" value="CAP_N"/>
    <property type="match status" value="1"/>
</dbReference>
<dbReference type="GO" id="GO:0005737">
    <property type="term" value="C:cytoplasm"/>
    <property type="evidence" value="ECO:0007669"/>
    <property type="project" value="TreeGrafter"/>
</dbReference>
<feature type="compositionally biased region" description="Low complexity" evidence="6">
    <location>
        <begin position="446"/>
        <end position="462"/>
    </location>
</feature>
<dbReference type="Gene3D" id="2.160.20.70">
    <property type="match status" value="1"/>
</dbReference>
<evidence type="ECO:0000256" key="5">
    <source>
        <dbReference type="RuleBase" id="RU000647"/>
    </source>
</evidence>
<dbReference type="HOGENOM" id="CLU_015780_1_0_1"/>
<keyword evidence="4" id="KW-0472">Membrane</keyword>
<evidence type="ECO:0000256" key="2">
    <source>
        <dbReference type="ARBA" id="ARBA00007659"/>
    </source>
</evidence>
<dbReference type="PROSITE" id="PS01089">
    <property type="entry name" value="CAP_2"/>
    <property type="match status" value="1"/>
</dbReference>
<dbReference type="InterPro" id="IPR017901">
    <property type="entry name" value="C-CAP_CF_C-like"/>
</dbReference>
<evidence type="ECO:0000256" key="1">
    <source>
        <dbReference type="ARBA" id="ARBA00004202"/>
    </source>
</evidence>
<feature type="region of interest" description="Disordered" evidence="6">
    <location>
        <begin position="321"/>
        <end position="370"/>
    </location>
</feature>
<feature type="compositionally biased region" description="Basic and acidic residues" evidence="6">
    <location>
        <begin position="48"/>
        <end position="67"/>
    </location>
</feature>
<dbReference type="InterPro" id="IPR036222">
    <property type="entry name" value="CAP_N_sf"/>
</dbReference>
<proteinExistence type="inferred from homology"/>
<dbReference type="GO" id="GO:0008179">
    <property type="term" value="F:adenylate cyclase binding"/>
    <property type="evidence" value="ECO:0007669"/>
    <property type="project" value="TreeGrafter"/>
</dbReference>
<feature type="region of interest" description="Disordered" evidence="6">
    <location>
        <begin position="383"/>
        <end position="462"/>
    </location>
</feature>
<sequence length="618" mass="67293">MCCNSCVISDDDDDDVDSLQTKAQDIPHKTGETKEVTTSQDVRATIPTEEHKNSSETTPKEKVKVDSSQEVGLEEVQLQKKVPSLQTIPEKLEKVPVKEQEVQTTEKVFGIMSASELHSAVNRLEAVASRLETLAQKSTSAGSSKSSSGGGESEVVTPSVTAFDEIVNSSVGKFVDLSNKIQGDVQTVGAMVQRGFNNLRQYIYVASRSKQPSEAVMEKLFDPVKKVIEEAMTFKDNNRPSKQFNHLSAIAESLPALCWVRVAPTPGPYVKDMQDAGMFYTNRVLKEYKDKDQTHVDWVKTWNDTLSKTIAYIKEFHTTGLSWNPQGGEASAVSGSTGGAPVPPPPGPPPPPPPPAMNAPPPSSGPSEDDARAALMDALNKGTDITSGLRHVSDAKKTHKNPNLRRTSQDNADGLKKVTDDMKTHKNPTLRQGPKPFKAAAPQTAPKPGKPAVQAPAAAAKKPPVFELQDKRWAIEYQEGNKNIEVADTNLKQTVYAFKCNNCVIKVKNKLNSITLDSCKKTAIVFDDVVSSLEFINCQSVQGQVMGKVPTISIDKTDGCLIYLSKDSLDTEIVTAKSSEMNVLVPKDDGDFTEFALPEQFKTTWDGSKFNTVQTDIA</sequence>
<dbReference type="AlphaFoldDB" id="K1QI97"/>
<dbReference type="InterPro" id="IPR013992">
    <property type="entry name" value="Adenylate_cyclase-assoc_CAP_N"/>
</dbReference>
<organism evidence="7">
    <name type="scientific">Magallana gigas</name>
    <name type="common">Pacific oyster</name>
    <name type="synonym">Crassostrea gigas</name>
    <dbReference type="NCBI Taxonomy" id="29159"/>
    <lineage>
        <taxon>Eukaryota</taxon>
        <taxon>Metazoa</taxon>
        <taxon>Spiralia</taxon>
        <taxon>Lophotrochozoa</taxon>
        <taxon>Mollusca</taxon>
        <taxon>Bivalvia</taxon>
        <taxon>Autobranchia</taxon>
        <taxon>Pteriomorphia</taxon>
        <taxon>Ostreida</taxon>
        <taxon>Ostreoidea</taxon>
        <taxon>Ostreidae</taxon>
        <taxon>Magallana</taxon>
    </lineage>
</organism>
<dbReference type="InterPro" id="IPR016098">
    <property type="entry name" value="CAP/MinC_C"/>
</dbReference>
<dbReference type="PROSITE" id="PS51329">
    <property type="entry name" value="C_CAP_COFACTOR_C"/>
    <property type="match status" value="1"/>
</dbReference>
<gene>
    <name evidence="7" type="ORF">CGI_10022483</name>
</gene>
<comment type="subcellular location">
    <subcellularLocation>
        <location evidence="1">Cell membrane</location>
        <topology evidence="1">Peripheral membrane protein</topology>
    </subcellularLocation>
</comment>
<feature type="compositionally biased region" description="Basic and acidic residues" evidence="6">
    <location>
        <begin position="413"/>
        <end position="424"/>
    </location>
</feature>
<feature type="region of interest" description="Disordered" evidence="6">
    <location>
        <begin position="1"/>
        <end position="69"/>
    </location>
</feature>
<dbReference type="GO" id="GO:0003779">
    <property type="term" value="F:actin binding"/>
    <property type="evidence" value="ECO:0007669"/>
    <property type="project" value="InterPro"/>
</dbReference>
<dbReference type="InParanoid" id="K1QI97"/>
<evidence type="ECO:0000256" key="6">
    <source>
        <dbReference type="SAM" id="MobiDB-lite"/>
    </source>
</evidence>
<dbReference type="GO" id="GO:0007015">
    <property type="term" value="P:actin filament organization"/>
    <property type="evidence" value="ECO:0007669"/>
    <property type="project" value="TreeGrafter"/>
</dbReference>
<dbReference type="InterPro" id="IPR001837">
    <property type="entry name" value="Adenylate_cyclase-assoc_CAP"/>
</dbReference>
<dbReference type="GO" id="GO:0000902">
    <property type="term" value="P:cell morphogenesis"/>
    <property type="evidence" value="ECO:0007669"/>
    <property type="project" value="TreeGrafter"/>
</dbReference>
<dbReference type="InterPro" id="IPR006599">
    <property type="entry name" value="CARP_motif"/>
</dbReference>
<dbReference type="Pfam" id="PF01213">
    <property type="entry name" value="CAP_N-CM"/>
    <property type="match status" value="1"/>
</dbReference>
<dbReference type="FunFam" id="2.160.20.70:FF:000001">
    <property type="entry name" value="Adenylyl cyclase-associated protein"/>
    <property type="match status" value="1"/>
</dbReference>
<evidence type="ECO:0000313" key="7">
    <source>
        <dbReference type="EMBL" id="EKC30914.1"/>
    </source>
</evidence>
<dbReference type="GO" id="GO:0019933">
    <property type="term" value="P:cAMP-mediated signaling"/>
    <property type="evidence" value="ECO:0007669"/>
    <property type="project" value="TreeGrafter"/>
</dbReference>
<protein>
    <recommendedName>
        <fullName evidence="5">Adenylyl cyclase-associated protein</fullName>
    </recommendedName>
</protein>
<name>K1QI97_MAGGI</name>